<proteinExistence type="predicted"/>
<accession>A0A8J7IGE8</accession>
<dbReference type="RefSeq" id="WP_199114225.1">
    <property type="nucleotide sequence ID" value="NZ_JAELVQ010000005.1"/>
</dbReference>
<organism evidence="1 2">
    <name type="scientific">Snuella sedimenti</name>
    <dbReference type="NCBI Taxonomy" id="2798802"/>
    <lineage>
        <taxon>Bacteria</taxon>
        <taxon>Pseudomonadati</taxon>
        <taxon>Bacteroidota</taxon>
        <taxon>Flavobacteriia</taxon>
        <taxon>Flavobacteriales</taxon>
        <taxon>Flavobacteriaceae</taxon>
        <taxon>Snuella</taxon>
    </lineage>
</organism>
<reference evidence="1" key="1">
    <citation type="submission" date="2020-12" db="EMBL/GenBank/DDBJ databases">
        <title>Snuella sp. nov., isolated from sediment in Incheon.</title>
        <authorList>
            <person name="Kim W."/>
        </authorList>
    </citation>
    <scope>NUCLEOTIDE SEQUENCE</scope>
    <source>
        <strain evidence="1">CAU 1569</strain>
    </source>
</reference>
<name>A0A8J7IGE8_9FLAO</name>
<dbReference type="AlphaFoldDB" id="A0A8J7IGE8"/>
<dbReference type="EMBL" id="JAELVQ010000005">
    <property type="protein sequence ID" value="MBJ6367503.1"/>
    <property type="molecule type" value="Genomic_DNA"/>
</dbReference>
<dbReference type="Proteomes" id="UP000610931">
    <property type="component" value="Unassembled WGS sequence"/>
</dbReference>
<evidence type="ECO:0000313" key="2">
    <source>
        <dbReference type="Proteomes" id="UP000610931"/>
    </source>
</evidence>
<protein>
    <submittedName>
        <fullName evidence="1">Uncharacterized protein</fullName>
    </submittedName>
</protein>
<sequence length="207" mass="24100">MKKIIITTIWLFISQLIISQDCLDVKFKLRGYFYAGTSQTDSTAAGGFYEDQNSPKTIDNKINRLSSDEKFQIIAKNDSISEFSTDIKGFKVFVINKTDSIVKLPAQDSRLYLKRQVFYNDKWRDIEYLPSSWCGNSYHSVFIKPNEYWDFNAPCLTGKIEAKFRFELYVNENLIIYSNEFSGNFNKKQLIKEQGHKPVGLMDPYNN</sequence>
<gene>
    <name evidence="1" type="ORF">JF259_05320</name>
</gene>
<comment type="caution">
    <text evidence="1">The sequence shown here is derived from an EMBL/GenBank/DDBJ whole genome shotgun (WGS) entry which is preliminary data.</text>
</comment>
<keyword evidence="2" id="KW-1185">Reference proteome</keyword>
<evidence type="ECO:0000313" key="1">
    <source>
        <dbReference type="EMBL" id="MBJ6367503.1"/>
    </source>
</evidence>